<dbReference type="RefSeq" id="WP_303278567.1">
    <property type="nucleotide sequence ID" value="NZ_JAUOEK010000135.1"/>
</dbReference>
<keyword evidence="5 7" id="KW-0472">Membrane</keyword>
<proteinExistence type="inferred from homology"/>
<dbReference type="Pfam" id="PF14905">
    <property type="entry name" value="OMP_b-brl_3"/>
    <property type="match status" value="1"/>
</dbReference>
<dbReference type="Proteomes" id="UP001176883">
    <property type="component" value="Unassembled WGS sequence"/>
</dbReference>
<dbReference type="PANTHER" id="PTHR40980">
    <property type="entry name" value="PLUG DOMAIN-CONTAINING PROTEIN"/>
    <property type="match status" value="1"/>
</dbReference>
<keyword evidence="2 7" id="KW-0813">Transport</keyword>
<accession>A0ABT8WCV1</accession>
<dbReference type="InterPro" id="IPR008969">
    <property type="entry name" value="CarboxyPept-like_regulatory"/>
</dbReference>
<evidence type="ECO:0000256" key="3">
    <source>
        <dbReference type="ARBA" id="ARBA00022452"/>
    </source>
</evidence>
<comment type="subcellular location">
    <subcellularLocation>
        <location evidence="1 7">Cell outer membrane</location>
        <topology evidence="1 7">Multi-pass membrane protein</topology>
    </subcellularLocation>
</comment>
<comment type="similarity">
    <text evidence="7">Belongs to the TonB-dependent receptor family.</text>
</comment>
<evidence type="ECO:0000256" key="4">
    <source>
        <dbReference type="ARBA" id="ARBA00022692"/>
    </source>
</evidence>
<dbReference type="EMBL" id="JAUOEK010000135">
    <property type="protein sequence ID" value="MDO5970869.1"/>
    <property type="molecule type" value="Genomic_DNA"/>
</dbReference>
<keyword evidence="11" id="KW-1185">Reference proteome</keyword>
<keyword evidence="4 7" id="KW-0812">Transmembrane</keyword>
<evidence type="ECO:0000256" key="1">
    <source>
        <dbReference type="ARBA" id="ARBA00004571"/>
    </source>
</evidence>
<comment type="caution">
    <text evidence="10">The sequence shown here is derived from an EMBL/GenBank/DDBJ whole genome shotgun (WGS) entry which is preliminary data.</text>
</comment>
<name>A0ABT8WCV1_9FLAO</name>
<dbReference type="SUPFAM" id="SSF56935">
    <property type="entry name" value="Porins"/>
    <property type="match status" value="1"/>
</dbReference>
<feature type="domain" description="TonB-dependent receptor plug" evidence="8">
    <location>
        <begin position="135"/>
        <end position="214"/>
    </location>
</feature>
<dbReference type="InterPro" id="IPR012910">
    <property type="entry name" value="Plug_dom"/>
</dbReference>
<keyword evidence="6 7" id="KW-0998">Cell outer membrane</keyword>
<dbReference type="SUPFAM" id="SSF49464">
    <property type="entry name" value="Carboxypeptidase regulatory domain-like"/>
    <property type="match status" value="1"/>
</dbReference>
<dbReference type="Gene3D" id="2.40.170.20">
    <property type="entry name" value="TonB-dependent receptor, beta-barrel domain"/>
    <property type="match status" value="1"/>
</dbReference>
<dbReference type="Pfam" id="PF13715">
    <property type="entry name" value="CarbopepD_reg_2"/>
    <property type="match status" value="1"/>
</dbReference>
<feature type="domain" description="Outer membrane protein beta-barrel" evidence="9">
    <location>
        <begin position="407"/>
        <end position="741"/>
    </location>
</feature>
<organism evidence="10 11">
    <name type="scientific">Flavivirga aquimarina</name>
    <dbReference type="NCBI Taxonomy" id="2027862"/>
    <lineage>
        <taxon>Bacteria</taxon>
        <taxon>Pseudomonadati</taxon>
        <taxon>Bacteroidota</taxon>
        <taxon>Flavobacteriia</taxon>
        <taxon>Flavobacteriales</taxon>
        <taxon>Flavobacteriaceae</taxon>
        <taxon>Flavivirga</taxon>
    </lineage>
</organism>
<keyword evidence="10" id="KW-0675">Receptor</keyword>
<dbReference type="PROSITE" id="PS52016">
    <property type="entry name" value="TONB_DEPENDENT_REC_3"/>
    <property type="match status" value="1"/>
</dbReference>
<dbReference type="InterPro" id="IPR041700">
    <property type="entry name" value="OMP_b-brl_3"/>
</dbReference>
<evidence type="ECO:0000256" key="2">
    <source>
        <dbReference type="ARBA" id="ARBA00022448"/>
    </source>
</evidence>
<protein>
    <submittedName>
        <fullName evidence="10">TonB-dependent receptor</fullName>
    </submittedName>
</protein>
<dbReference type="InterPro" id="IPR039426">
    <property type="entry name" value="TonB-dep_rcpt-like"/>
</dbReference>
<evidence type="ECO:0000256" key="7">
    <source>
        <dbReference type="PROSITE-ProRule" id="PRU01360"/>
    </source>
</evidence>
<dbReference type="InterPro" id="IPR037066">
    <property type="entry name" value="Plug_dom_sf"/>
</dbReference>
<evidence type="ECO:0000256" key="6">
    <source>
        <dbReference type="ARBA" id="ARBA00023237"/>
    </source>
</evidence>
<dbReference type="InterPro" id="IPR036942">
    <property type="entry name" value="Beta-barrel_TonB_sf"/>
</dbReference>
<sequence length="771" mass="88865">MKRIFILPLLLLFIVVSVSAQKTQLKGIVIDSITQETIPFATIAIYNKIKLVDGVSADENGKFQLNTSKVFTHLEVSFIGYETLRLMLSETENINEIIIALKLDITSLEEVIIKGKRTTTQLKIDRKIINLESDIQQSGVNALEAFDQIPEVQTDIGAGTVSLRGSDNVRVLINGKPSSFSATELLQQISASSIDHVEIITSPSAKHRADGISGIINLILKKERNSGFNLGLNTSIGTRRHSLGINGNYNNSSINFRVSASKSSNKETNNQTIHRQFSNGNTESVFTPYEFDGSIYKIASGLDFYIKDKHEFSFGFDYTDDSHNYENKSTYFNVSGRDNYDYLRENSHFHYVTIFNANYRLKFDNVQHFLEFDYNLNSSNNNYPIMDYEDGTFLFNQFLTEDFVLQSLALDYIFPINDKLIIESGISRNTQTLESQNLFSPVNDATTRNQFEYDESLLGLYGLCKFSLGEINLQAGLRYEYFKSNSESRTNNFKTLQEFSNLFPSVHLSYPINDTNTINLGYSKRVSRPNFHHINAFQIVNPLYVWEFNPNITPEISDNIEFTYQKSIKGFNLGITSFYRHRKNVILWTEFSENNLQVFRYENSGTFNSYGVETTVRYKLASFWNSRLSANYYFTKINQSSAVTWDRTYSSSIQFKNTFDISENLTADMTYLYTPKRQSTFNYVDVRNRLDFAISGRFLKNKLTANFRIVDIFNNNVLNRTSKTSNLTQNTNWDIQSQTLNYLFTIKYKLFKNKERTRSRKNRKYNDTPID</sequence>
<dbReference type="Pfam" id="PF07715">
    <property type="entry name" value="Plug"/>
    <property type="match status" value="1"/>
</dbReference>
<dbReference type="PANTHER" id="PTHR40980:SF4">
    <property type="entry name" value="TONB-DEPENDENT RECEPTOR-LIKE BETA-BARREL DOMAIN-CONTAINING PROTEIN"/>
    <property type="match status" value="1"/>
</dbReference>
<reference evidence="10" key="1">
    <citation type="submission" date="2023-07" db="EMBL/GenBank/DDBJ databases">
        <title>Two novel species in the genus Flavivirga.</title>
        <authorList>
            <person name="Kwon K."/>
        </authorList>
    </citation>
    <scope>NUCLEOTIDE SEQUENCE</scope>
    <source>
        <strain evidence="10">KCTC 52353</strain>
    </source>
</reference>
<dbReference type="Gene3D" id="2.170.130.10">
    <property type="entry name" value="TonB-dependent receptor, plug domain"/>
    <property type="match status" value="1"/>
</dbReference>
<evidence type="ECO:0000259" key="8">
    <source>
        <dbReference type="Pfam" id="PF07715"/>
    </source>
</evidence>
<gene>
    <name evidence="10" type="ORF">Q4Q35_13730</name>
</gene>
<evidence type="ECO:0000313" key="11">
    <source>
        <dbReference type="Proteomes" id="UP001176883"/>
    </source>
</evidence>
<evidence type="ECO:0000259" key="9">
    <source>
        <dbReference type="Pfam" id="PF14905"/>
    </source>
</evidence>
<evidence type="ECO:0000256" key="5">
    <source>
        <dbReference type="ARBA" id="ARBA00023136"/>
    </source>
</evidence>
<evidence type="ECO:0000313" key="10">
    <source>
        <dbReference type="EMBL" id="MDO5970869.1"/>
    </source>
</evidence>
<keyword evidence="3 7" id="KW-1134">Transmembrane beta strand</keyword>